<evidence type="ECO:0000256" key="5">
    <source>
        <dbReference type="SAM" id="Phobius"/>
    </source>
</evidence>
<feature type="transmembrane region" description="Helical" evidence="5">
    <location>
        <begin position="59"/>
        <end position="79"/>
    </location>
</feature>
<dbReference type="GO" id="GO:0016020">
    <property type="term" value="C:membrane"/>
    <property type="evidence" value="ECO:0007669"/>
    <property type="project" value="UniProtKB-SubCell"/>
</dbReference>
<feature type="transmembrane region" description="Helical" evidence="5">
    <location>
        <begin position="269"/>
        <end position="293"/>
    </location>
</feature>
<feature type="transmembrane region" description="Helical" evidence="5">
    <location>
        <begin position="30"/>
        <end position="53"/>
    </location>
</feature>
<evidence type="ECO:0000256" key="3">
    <source>
        <dbReference type="ARBA" id="ARBA00022989"/>
    </source>
</evidence>
<gene>
    <name evidence="6" type="ORF">D1868_10860</name>
</gene>
<dbReference type="Pfam" id="PF13520">
    <property type="entry name" value="AA_permease_2"/>
    <property type="match status" value="1"/>
</dbReference>
<reference evidence="6 7" key="1">
    <citation type="submission" date="2019-10" db="EMBL/GenBank/DDBJ databases">
        <title>Genome Sequences from Six Type Strain Members of the Archaeal Family Sulfolobaceae: Acidianus ambivalens, Acidianus infernus, Metallosphaera prunae, Stygiolobus azoricus, Sulfolobus metallicus, and Sulfurisphaera ohwakuensis.</title>
        <authorList>
            <person name="Counts J.A."/>
            <person name="Kelly R.M."/>
        </authorList>
    </citation>
    <scope>NUCLEOTIDE SEQUENCE [LARGE SCALE GENOMIC DNA]</scope>
    <source>
        <strain evidence="6 7">FC6</strain>
    </source>
</reference>
<feature type="transmembrane region" description="Helical" evidence="5">
    <location>
        <begin position="615"/>
        <end position="634"/>
    </location>
</feature>
<dbReference type="OrthoDB" id="43026at2157"/>
<comment type="subcellular location">
    <subcellularLocation>
        <location evidence="1">Membrane</location>
        <topology evidence="1">Multi-pass membrane protein</topology>
    </subcellularLocation>
</comment>
<feature type="transmembrane region" description="Helical" evidence="5">
    <location>
        <begin position="401"/>
        <end position="420"/>
    </location>
</feature>
<keyword evidence="3 5" id="KW-1133">Transmembrane helix</keyword>
<keyword evidence="7" id="KW-1185">Reference proteome</keyword>
<feature type="transmembrane region" description="Helical" evidence="5">
    <location>
        <begin position="149"/>
        <end position="171"/>
    </location>
</feature>
<protein>
    <submittedName>
        <fullName evidence="6">Amino acid permease</fullName>
    </submittedName>
</protein>
<sequence length="653" mass="69873">MADREIKGGARDFGIKSDKMLRKSLNKFELLYLSLGGVIGSGWLFASLATGTYAGGSAILSWIIAGILVMFVGLAYAELSAAIPKSGGITRYPHYTHGGLVGYMMTWAYFLSASSVPAIEAAAAIEYIASYYPQLITTGTSFNGSTITILTPEGIALAGLLLLFFFFLNYAGVNILGKVIHGVGWWKLLVPALTIVLLLIFDFHPENFTAGGGFFPSPSYVKGGSSGIYGFNAVLYAIPTTGVVFSYLGFRQSIEYGGEGKNPKKDIPFAVIGSLLIALLLYTLLQVAFIGGIDWNKLYLNESGKLVPVAVGNWSALSTAVTTSGAAIASGPFLSLFQLAPVAGAIAGLFAIWGIILTIDAVVSPSGTGIIYTGTSTRTLYAFASNGYLPEIFLKLGRTKVPVFSLIAALIIGFIFLLPFPSWYALVSFISSATVLTYIMGGIGLAVLRKHAPELNRPFKLPAASIIAPLATLAAGLIVYWSGFATLFYLYTAITIGLPLFFGYYAYKVLKVNKTISALMGIVNIVVSLGIAIYFFNATSGVSIPNNTAFAIYMVIYAALLLGNVAILSLSVKSETIKREINAGWWLVGFFISIYILSYIGPFGLNTIIPFPEDTIIAAVVILLFYFAAVYSGFRTEAIEEILSETSELPPQR</sequence>
<dbReference type="PANTHER" id="PTHR47547">
    <property type="match status" value="1"/>
</dbReference>
<keyword evidence="4 5" id="KW-0472">Membrane</keyword>
<feature type="transmembrane region" description="Helical" evidence="5">
    <location>
        <begin position="183"/>
        <end position="201"/>
    </location>
</feature>
<dbReference type="EMBL" id="CP045483">
    <property type="protein sequence ID" value="QGR20434.1"/>
    <property type="molecule type" value="Genomic_DNA"/>
</dbReference>
<feature type="transmembrane region" description="Helical" evidence="5">
    <location>
        <begin position="519"/>
        <end position="538"/>
    </location>
</feature>
<dbReference type="AlphaFoldDB" id="A0A650CRG3"/>
<dbReference type="KEGG" id="sazo:D1868_10860"/>
<dbReference type="GeneID" id="42799578"/>
<feature type="transmembrane region" description="Helical" evidence="5">
    <location>
        <begin position="100"/>
        <end position="129"/>
    </location>
</feature>
<feature type="transmembrane region" description="Helical" evidence="5">
    <location>
        <begin position="369"/>
        <end position="389"/>
    </location>
</feature>
<dbReference type="PANTHER" id="PTHR47547:SF1">
    <property type="entry name" value="ASPARTATE-PROTON SYMPORTER"/>
    <property type="match status" value="1"/>
</dbReference>
<feature type="transmembrane region" description="Helical" evidence="5">
    <location>
        <begin position="488"/>
        <end position="507"/>
    </location>
</feature>
<dbReference type="RefSeq" id="WP_156007886.1">
    <property type="nucleotide sequence ID" value="NZ_CP045483.1"/>
</dbReference>
<feature type="transmembrane region" description="Helical" evidence="5">
    <location>
        <begin position="342"/>
        <end position="363"/>
    </location>
</feature>
<name>A0A650CRG3_9CREN</name>
<keyword evidence="2 5" id="KW-0812">Transmembrane</keyword>
<evidence type="ECO:0000256" key="2">
    <source>
        <dbReference type="ARBA" id="ARBA00022692"/>
    </source>
</evidence>
<accession>A0A650CRG3</accession>
<feature type="transmembrane region" description="Helical" evidence="5">
    <location>
        <begin position="461"/>
        <end position="482"/>
    </location>
</feature>
<evidence type="ECO:0000313" key="7">
    <source>
        <dbReference type="Proteomes" id="UP000423396"/>
    </source>
</evidence>
<dbReference type="Gene3D" id="1.20.1740.10">
    <property type="entry name" value="Amino acid/polyamine transporter I"/>
    <property type="match status" value="1"/>
</dbReference>
<feature type="transmembrane region" description="Helical" evidence="5">
    <location>
        <begin position="228"/>
        <end position="248"/>
    </location>
</feature>
<feature type="transmembrane region" description="Helical" evidence="5">
    <location>
        <begin position="313"/>
        <end position="335"/>
    </location>
</feature>
<feature type="transmembrane region" description="Helical" evidence="5">
    <location>
        <begin position="584"/>
        <end position="609"/>
    </location>
</feature>
<proteinExistence type="predicted"/>
<dbReference type="InterPro" id="IPR002293">
    <property type="entry name" value="AA/rel_permease1"/>
</dbReference>
<evidence type="ECO:0000313" key="6">
    <source>
        <dbReference type="EMBL" id="QGR20434.1"/>
    </source>
</evidence>
<dbReference type="GO" id="GO:0022857">
    <property type="term" value="F:transmembrane transporter activity"/>
    <property type="evidence" value="ECO:0007669"/>
    <property type="project" value="InterPro"/>
</dbReference>
<feature type="transmembrane region" description="Helical" evidence="5">
    <location>
        <begin position="426"/>
        <end position="449"/>
    </location>
</feature>
<evidence type="ECO:0000256" key="1">
    <source>
        <dbReference type="ARBA" id="ARBA00004141"/>
    </source>
</evidence>
<dbReference type="Proteomes" id="UP000423396">
    <property type="component" value="Chromosome"/>
</dbReference>
<organism evidence="6 7">
    <name type="scientific">Stygiolobus azoricus</name>
    <dbReference type="NCBI Taxonomy" id="41675"/>
    <lineage>
        <taxon>Archaea</taxon>
        <taxon>Thermoproteota</taxon>
        <taxon>Thermoprotei</taxon>
        <taxon>Sulfolobales</taxon>
        <taxon>Sulfolobaceae</taxon>
        <taxon>Stygiolobus</taxon>
    </lineage>
</organism>
<dbReference type="InterPro" id="IPR052962">
    <property type="entry name" value="AA_Transporter_AGT"/>
</dbReference>
<feature type="transmembrane region" description="Helical" evidence="5">
    <location>
        <begin position="550"/>
        <end position="572"/>
    </location>
</feature>
<evidence type="ECO:0000256" key="4">
    <source>
        <dbReference type="ARBA" id="ARBA00023136"/>
    </source>
</evidence>